<dbReference type="EMBL" id="CAKLPZ010000006">
    <property type="protein sequence ID" value="CAH1002577.1"/>
    <property type="molecule type" value="Genomic_DNA"/>
</dbReference>
<evidence type="ECO:0008006" key="4">
    <source>
        <dbReference type="Google" id="ProtNLM"/>
    </source>
</evidence>
<keyword evidence="1" id="KW-0732">Signal</keyword>
<dbReference type="Proteomes" id="UP000837803">
    <property type="component" value="Unassembled WGS sequence"/>
</dbReference>
<dbReference type="Gene3D" id="3.40.1260.10">
    <property type="entry name" value="DsrEFH-like"/>
    <property type="match status" value="1"/>
</dbReference>
<dbReference type="InterPro" id="IPR027396">
    <property type="entry name" value="DsrEFH-like"/>
</dbReference>
<name>A0ABN8FDT0_9BACT</name>
<reference evidence="2" key="1">
    <citation type="submission" date="2021-12" db="EMBL/GenBank/DDBJ databases">
        <authorList>
            <person name="Rodrigo-Torres L."/>
            <person name="Arahal R. D."/>
            <person name="Lucena T."/>
        </authorList>
    </citation>
    <scope>NUCLEOTIDE SEQUENCE</scope>
    <source>
        <strain evidence="2">CECT 8419</strain>
    </source>
</reference>
<gene>
    <name evidence="2" type="ORF">LEM8419_03451</name>
</gene>
<evidence type="ECO:0000313" key="2">
    <source>
        <dbReference type="EMBL" id="CAH1002577.1"/>
    </source>
</evidence>
<dbReference type="RefSeq" id="WP_238752406.1">
    <property type="nucleotide sequence ID" value="NZ_CAKLPZ010000006.1"/>
</dbReference>
<organism evidence="2 3">
    <name type="scientific">Neolewinella maritima</name>
    <dbReference type="NCBI Taxonomy" id="1383882"/>
    <lineage>
        <taxon>Bacteria</taxon>
        <taxon>Pseudomonadati</taxon>
        <taxon>Bacteroidota</taxon>
        <taxon>Saprospiria</taxon>
        <taxon>Saprospirales</taxon>
        <taxon>Lewinellaceae</taxon>
        <taxon>Neolewinella</taxon>
    </lineage>
</organism>
<sequence>MKTTILFTLFLILAIGGTANAQESNDTTIIAGVESLQKYVVLTKKIPQLKPILLTAKHFREEDGASFGDFQIIICGQDIVNITDAATMNPYIDQARELGVTLVACGFSMQKFGVDPTLVPDGIETVDNGIQHNFTLQKKGYYSISL</sequence>
<feature type="chain" id="PRO_5046845288" description="Sulfur reduction protein DsrE" evidence="1">
    <location>
        <begin position="22"/>
        <end position="146"/>
    </location>
</feature>
<comment type="caution">
    <text evidence="2">The sequence shown here is derived from an EMBL/GenBank/DDBJ whole genome shotgun (WGS) entry which is preliminary data.</text>
</comment>
<protein>
    <recommendedName>
        <fullName evidence="4">Sulfur reduction protein DsrE</fullName>
    </recommendedName>
</protein>
<evidence type="ECO:0000313" key="3">
    <source>
        <dbReference type="Proteomes" id="UP000837803"/>
    </source>
</evidence>
<proteinExistence type="predicted"/>
<keyword evidence="3" id="KW-1185">Reference proteome</keyword>
<evidence type="ECO:0000256" key="1">
    <source>
        <dbReference type="SAM" id="SignalP"/>
    </source>
</evidence>
<accession>A0ABN8FDT0</accession>
<feature type="signal peptide" evidence="1">
    <location>
        <begin position="1"/>
        <end position="21"/>
    </location>
</feature>
<dbReference type="SUPFAM" id="SSF75169">
    <property type="entry name" value="DsrEFH-like"/>
    <property type="match status" value="1"/>
</dbReference>